<evidence type="ECO:0000256" key="1">
    <source>
        <dbReference type="SAM" id="MobiDB-lite"/>
    </source>
</evidence>
<sequence length="217" mass="25207">MLDDNFTEISPDMIEEVEKTLKSGFCDYKIKDSQFNAKTFEKGEDIVLIQIIGDEEIELTFSTKSEDGKYYISSGFDIISSDLLEGRGSRDIFQSVNMYFRNVIANPDKDFTEEKDSLINFLVLSDEKYDKKDLEVSLDEAKIRDDYKKDHDSVYSQEDLTDIQKSLALKELLHMSICEVVNDLELFYTRPLDLSPAEEHEKNRQEAKALENEMQLY</sequence>
<feature type="region of interest" description="Disordered" evidence="1">
    <location>
        <begin position="197"/>
        <end position="217"/>
    </location>
</feature>
<dbReference type="PATRIC" id="fig|230361.4.peg.1198"/>
<organism evidence="2 3">
    <name type="scientific">Methanobrevibacter millerae</name>
    <dbReference type="NCBI Taxonomy" id="230361"/>
    <lineage>
        <taxon>Archaea</taxon>
        <taxon>Methanobacteriati</taxon>
        <taxon>Methanobacteriota</taxon>
        <taxon>Methanomada group</taxon>
        <taxon>Methanobacteria</taxon>
        <taxon>Methanobacteriales</taxon>
        <taxon>Methanobacteriaceae</taxon>
        <taxon>Methanobrevibacter</taxon>
    </lineage>
</organism>
<proteinExistence type="predicted"/>
<feature type="compositionally biased region" description="Basic and acidic residues" evidence="1">
    <location>
        <begin position="197"/>
        <end position="211"/>
    </location>
</feature>
<dbReference type="OrthoDB" id="77173at2157"/>
<dbReference type="KEGG" id="mmil:sm9_1160"/>
<accession>A0A0U3E7K5</accession>
<evidence type="ECO:0000313" key="3">
    <source>
        <dbReference type="Proteomes" id="UP000067738"/>
    </source>
</evidence>
<dbReference type="AlphaFoldDB" id="A0A0U3E7K5"/>
<evidence type="ECO:0000313" key="2">
    <source>
        <dbReference type="EMBL" id="ALT68944.1"/>
    </source>
</evidence>
<reference evidence="2 3" key="1">
    <citation type="submission" date="2015-04" db="EMBL/GenBank/DDBJ databases">
        <title>The complete genome sequence of the rumen methanogen Methanobrevibacter millerae SM9.</title>
        <authorList>
            <person name="Leahy S.C."/>
            <person name="Kelly W.J."/>
            <person name="Pacheco D.M."/>
            <person name="Li D."/>
            <person name="Altermann E."/>
            <person name="Attwood G.T."/>
        </authorList>
    </citation>
    <scope>NUCLEOTIDE SEQUENCE [LARGE SCALE GENOMIC DNA]</scope>
    <source>
        <strain evidence="2 3">SM9</strain>
    </source>
</reference>
<dbReference type="GeneID" id="26736120"/>
<dbReference type="Proteomes" id="UP000067738">
    <property type="component" value="Chromosome"/>
</dbReference>
<protein>
    <submittedName>
        <fullName evidence="2">Uncharacterized protein</fullName>
    </submittedName>
</protein>
<gene>
    <name evidence="2" type="ORF">sm9_1160</name>
</gene>
<keyword evidence="3" id="KW-1185">Reference proteome</keyword>
<dbReference type="EMBL" id="CP011266">
    <property type="protein sequence ID" value="ALT68944.1"/>
    <property type="molecule type" value="Genomic_DNA"/>
</dbReference>
<dbReference type="RefSeq" id="WP_058739220.1">
    <property type="nucleotide sequence ID" value="NZ_CP011266.1"/>
</dbReference>
<name>A0A0U3E7K5_9EURY</name>